<dbReference type="EMBL" id="CP026309">
    <property type="protein sequence ID" value="AUV83944.1"/>
    <property type="molecule type" value="Genomic_DNA"/>
</dbReference>
<dbReference type="InterPro" id="IPR042099">
    <property type="entry name" value="ANL_N_sf"/>
</dbReference>
<name>A0A2I8VPZ1_9EURY</name>
<dbReference type="GeneID" id="35592359"/>
<proteinExistence type="predicted"/>
<gene>
    <name evidence="2" type="ORF">C2R22_09670</name>
</gene>
<evidence type="ECO:0000313" key="3">
    <source>
        <dbReference type="Proteomes" id="UP000236584"/>
    </source>
</evidence>
<dbReference type="AlphaFoldDB" id="A0A2I8VPZ1"/>
<dbReference type="SUPFAM" id="SSF56801">
    <property type="entry name" value="Acetyl-CoA synthetase-like"/>
    <property type="match status" value="1"/>
</dbReference>
<accession>A0A2I8VPZ1</accession>
<organism evidence="2 3">
    <name type="scientific">Salinigranum rubrum</name>
    <dbReference type="NCBI Taxonomy" id="755307"/>
    <lineage>
        <taxon>Archaea</taxon>
        <taxon>Methanobacteriati</taxon>
        <taxon>Methanobacteriota</taxon>
        <taxon>Stenosarchaea group</taxon>
        <taxon>Halobacteria</taxon>
        <taxon>Halobacteriales</taxon>
        <taxon>Haloferacaceae</taxon>
        <taxon>Salinigranum</taxon>
    </lineage>
</organism>
<dbReference type="KEGG" id="srub:C2R22_09670"/>
<dbReference type="OrthoDB" id="205088at2157"/>
<evidence type="ECO:0000256" key="1">
    <source>
        <dbReference type="SAM" id="MobiDB-lite"/>
    </source>
</evidence>
<feature type="region of interest" description="Disordered" evidence="1">
    <location>
        <begin position="223"/>
        <end position="242"/>
    </location>
</feature>
<protein>
    <submittedName>
        <fullName evidence="2">Acetyl-CoA synthetase</fullName>
    </submittedName>
</protein>
<keyword evidence="3" id="KW-1185">Reference proteome</keyword>
<dbReference type="RefSeq" id="WP_103427633.1">
    <property type="nucleotide sequence ID" value="NZ_CP026309.1"/>
</dbReference>
<sequence>MDVLGDLVARDRRSERPAFYAAETNRSVSYHDFCTTAYKAGNVLRYLGVREGATVAVGGGVGRHPLWAFYGAGQLGATTRFVDGEAAATGDPRVLLLPVADEETVSPGPSTKLATYGGAPAQATTLHWEKELWSENPAVHPTDVDPADPLLAGGEETYTHADLLDAARAVVDAFDLGEASRIAVRGPLVQPHVVAAGLVAPILAGGTVVVPDEGASADVAVVGDDDENPPEPRACRAADVPL</sequence>
<dbReference type="Proteomes" id="UP000236584">
    <property type="component" value="Chromosome"/>
</dbReference>
<dbReference type="Gene3D" id="3.40.50.12780">
    <property type="entry name" value="N-terminal domain of ligase-like"/>
    <property type="match status" value="1"/>
</dbReference>
<evidence type="ECO:0000313" key="2">
    <source>
        <dbReference type="EMBL" id="AUV83944.1"/>
    </source>
</evidence>
<reference evidence="2 3" key="1">
    <citation type="submission" date="2018-01" db="EMBL/GenBank/DDBJ databases">
        <title>Complete genome sequence of Salinigranum rubrum GX10T, an extremely halophilic archaeon isolated from a marine solar saltern.</title>
        <authorList>
            <person name="Han S."/>
        </authorList>
    </citation>
    <scope>NUCLEOTIDE SEQUENCE [LARGE SCALE GENOMIC DNA]</scope>
    <source>
        <strain evidence="2 3">GX10</strain>
    </source>
</reference>